<evidence type="ECO:0000259" key="2">
    <source>
        <dbReference type="PROSITE" id="PS51176"/>
    </source>
</evidence>
<reference evidence="3 4" key="1">
    <citation type="submission" date="2023-10" db="EMBL/GenBank/DDBJ databases">
        <title>Rubellicoccus peritrichatus gen. nov., sp. nov., isolated from an algae of coral reef tank.</title>
        <authorList>
            <person name="Luo J."/>
        </authorList>
    </citation>
    <scope>NUCLEOTIDE SEQUENCE [LARGE SCALE GENOMIC DNA]</scope>
    <source>
        <strain evidence="3 4">CR14</strain>
    </source>
</reference>
<evidence type="ECO:0000256" key="1">
    <source>
        <dbReference type="ARBA" id="ARBA00023002"/>
    </source>
</evidence>
<dbReference type="InterPro" id="IPR046826">
    <property type="entry name" value="PDH_N"/>
</dbReference>
<dbReference type="InterPro" id="IPR050812">
    <property type="entry name" value="Preph/Arog_dehydrog"/>
</dbReference>
<dbReference type="InterPro" id="IPR046825">
    <property type="entry name" value="PDH_C"/>
</dbReference>
<dbReference type="KEGG" id="puo:RZN69_07550"/>
<dbReference type="PROSITE" id="PS51176">
    <property type="entry name" value="PDH_ADH"/>
    <property type="match status" value="1"/>
</dbReference>
<dbReference type="Gene3D" id="1.10.3660.10">
    <property type="entry name" value="6-phosphogluconate dehydrogenase C-terminal like domain"/>
    <property type="match status" value="1"/>
</dbReference>
<dbReference type="Pfam" id="PF02153">
    <property type="entry name" value="PDH_N"/>
    <property type="match status" value="1"/>
</dbReference>
<dbReference type="GO" id="GO:0004665">
    <property type="term" value="F:prephenate dehydrogenase (NADP+) activity"/>
    <property type="evidence" value="ECO:0007669"/>
    <property type="project" value="InterPro"/>
</dbReference>
<dbReference type="InterPro" id="IPR008927">
    <property type="entry name" value="6-PGluconate_DH-like_C_sf"/>
</dbReference>
<dbReference type="RefSeq" id="WP_317835478.1">
    <property type="nucleotide sequence ID" value="NZ_CP136920.1"/>
</dbReference>
<gene>
    <name evidence="3" type="ORF">RZN69_07550</name>
</gene>
<organism evidence="3 4">
    <name type="scientific">Rubellicoccus peritrichatus</name>
    <dbReference type="NCBI Taxonomy" id="3080537"/>
    <lineage>
        <taxon>Bacteria</taxon>
        <taxon>Pseudomonadati</taxon>
        <taxon>Verrucomicrobiota</taxon>
        <taxon>Opitutia</taxon>
        <taxon>Puniceicoccales</taxon>
        <taxon>Cerasicoccaceae</taxon>
        <taxon>Rubellicoccus</taxon>
    </lineage>
</organism>
<dbReference type="InterPro" id="IPR036291">
    <property type="entry name" value="NAD(P)-bd_dom_sf"/>
</dbReference>
<accession>A0AAQ3LBB0</accession>
<dbReference type="GO" id="GO:0008977">
    <property type="term" value="F:prephenate dehydrogenase (NAD+) activity"/>
    <property type="evidence" value="ECO:0007669"/>
    <property type="project" value="InterPro"/>
</dbReference>
<dbReference type="EMBL" id="CP136920">
    <property type="protein sequence ID" value="WOO42944.1"/>
    <property type="molecule type" value="Genomic_DNA"/>
</dbReference>
<dbReference type="AlphaFoldDB" id="A0AAQ3LBB0"/>
<keyword evidence="1" id="KW-0560">Oxidoreductase</keyword>
<protein>
    <submittedName>
        <fullName evidence="3">Prephenate dehydrogenase/arogenate dehydrogenase family protein</fullName>
    </submittedName>
</protein>
<dbReference type="Pfam" id="PF20463">
    <property type="entry name" value="PDH_C"/>
    <property type="match status" value="1"/>
</dbReference>
<dbReference type="SUPFAM" id="SSF51735">
    <property type="entry name" value="NAD(P)-binding Rossmann-fold domains"/>
    <property type="match status" value="1"/>
</dbReference>
<dbReference type="GO" id="GO:0006571">
    <property type="term" value="P:tyrosine biosynthetic process"/>
    <property type="evidence" value="ECO:0007669"/>
    <property type="project" value="InterPro"/>
</dbReference>
<sequence length="284" mass="31338">MFRSVCILGPGLLGASLMQALRERGLAERLTTWSRRAETRLKCEGKPWCDAVYPTALEAVDGADLIVICLPVEHIVPTLEGIRSAIKPGCLVTDVGSTKSLICRHGQAIMPEGVDFIGSHPMVGSEKTGPENGYAELFEGGACFVTPLVDTPQAVIEKTIRLWKAVGMEVGSASPEKHDEIVAHISHLPHFLASALCSYLATQNNDWQNFAGAGLRDTTRIASGDPALWKSIASQNREEILRALDGFEEEIQRFRSALHNEKWFEIINLLERGKTYRDRLRMSK</sequence>
<evidence type="ECO:0000313" key="4">
    <source>
        <dbReference type="Proteomes" id="UP001304300"/>
    </source>
</evidence>
<dbReference type="PANTHER" id="PTHR21363">
    <property type="entry name" value="PREPHENATE DEHYDROGENASE"/>
    <property type="match status" value="1"/>
</dbReference>
<dbReference type="Proteomes" id="UP001304300">
    <property type="component" value="Chromosome"/>
</dbReference>
<dbReference type="SUPFAM" id="SSF48179">
    <property type="entry name" value="6-phosphogluconate dehydrogenase C-terminal domain-like"/>
    <property type="match status" value="1"/>
</dbReference>
<feature type="domain" description="Prephenate/arogenate dehydrogenase" evidence="2">
    <location>
        <begin position="3"/>
        <end position="284"/>
    </location>
</feature>
<evidence type="ECO:0000313" key="3">
    <source>
        <dbReference type="EMBL" id="WOO42944.1"/>
    </source>
</evidence>
<proteinExistence type="predicted"/>
<dbReference type="InterPro" id="IPR003099">
    <property type="entry name" value="Prephen_DH"/>
</dbReference>
<dbReference type="GO" id="GO:0070403">
    <property type="term" value="F:NAD+ binding"/>
    <property type="evidence" value="ECO:0007669"/>
    <property type="project" value="InterPro"/>
</dbReference>
<dbReference type="Gene3D" id="3.40.50.720">
    <property type="entry name" value="NAD(P)-binding Rossmann-like Domain"/>
    <property type="match status" value="1"/>
</dbReference>
<dbReference type="PANTHER" id="PTHR21363:SF0">
    <property type="entry name" value="PREPHENATE DEHYDROGENASE [NADP(+)]"/>
    <property type="match status" value="1"/>
</dbReference>
<keyword evidence="4" id="KW-1185">Reference proteome</keyword>
<name>A0AAQ3LBB0_9BACT</name>